<feature type="compositionally biased region" description="Low complexity" evidence="1">
    <location>
        <begin position="352"/>
        <end position="364"/>
    </location>
</feature>
<dbReference type="Proteomes" id="UP001151760">
    <property type="component" value="Unassembled WGS sequence"/>
</dbReference>
<reference evidence="2" key="1">
    <citation type="journal article" date="2022" name="Int. J. Mol. Sci.">
        <title>Draft Genome of Tanacetum Coccineum: Genomic Comparison of Closely Related Tanacetum-Family Plants.</title>
        <authorList>
            <person name="Yamashiro T."/>
            <person name="Shiraishi A."/>
            <person name="Nakayama K."/>
            <person name="Satake H."/>
        </authorList>
    </citation>
    <scope>NUCLEOTIDE SEQUENCE</scope>
</reference>
<proteinExistence type="predicted"/>
<feature type="region of interest" description="Disordered" evidence="1">
    <location>
        <begin position="685"/>
        <end position="763"/>
    </location>
</feature>
<name>A0ABQ4Y6L1_9ASTR</name>
<feature type="compositionally biased region" description="Polar residues" evidence="1">
    <location>
        <begin position="731"/>
        <end position="753"/>
    </location>
</feature>
<feature type="region of interest" description="Disordered" evidence="1">
    <location>
        <begin position="327"/>
        <end position="364"/>
    </location>
</feature>
<evidence type="ECO:0000313" key="2">
    <source>
        <dbReference type="EMBL" id="GJS73318.1"/>
    </source>
</evidence>
<gene>
    <name evidence="2" type="ORF">Tco_0706159</name>
</gene>
<feature type="compositionally biased region" description="Polar residues" evidence="1">
    <location>
        <begin position="340"/>
        <end position="351"/>
    </location>
</feature>
<comment type="caution">
    <text evidence="2">The sequence shown here is derived from an EMBL/GenBank/DDBJ whole genome shotgun (WGS) entry which is preliminary data.</text>
</comment>
<organism evidence="2 3">
    <name type="scientific">Tanacetum coccineum</name>
    <dbReference type="NCBI Taxonomy" id="301880"/>
    <lineage>
        <taxon>Eukaryota</taxon>
        <taxon>Viridiplantae</taxon>
        <taxon>Streptophyta</taxon>
        <taxon>Embryophyta</taxon>
        <taxon>Tracheophyta</taxon>
        <taxon>Spermatophyta</taxon>
        <taxon>Magnoliopsida</taxon>
        <taxon>eudicotyledons</taxon>
        <taxon>Gunneridae</taxon>
        <taxon>Pentapetalae</taxon>
        <taxon>asterids</taxon>
        <taxon>campanulids</taxon>
        <taxon>Asterales</taxon>
        <taxon>Asteraceae</taxon>
        <taxon>Asteroideae</taxon>
        <taxon>Anthemideae</taxon>
        <taxon>Anthemidinae</taxon>
        <taxon>Tanacetum</taxon>
    </lineage>
</organism>
<protein>
    <submittedName>
        <fullName evidence="2">Uncharacterized protein</fullName>
    </submittedName>
</protein>
<dbReference type="EMBL" id="BQNB010010145">
    <property type="protein sequence ID" value="GJS73318.1"/>
    <property type="molecule type" value="Genomic_DNA"/>
</dbReference>
<evidence type="ECO:0000313" key="3">
    <source>
        <dbReference type="Proteomes" id="UP001151760"/>
    </source>
</evidence>
<feature type="compositionally biased region" description="Polar residues" evidence="1">
    <location>
        <begin position="689"/>
        <end position="701"/>
    </location>
</feature>
<sequence length="803" mass="90139">MQYSLLYLAKSGFPLSDSGLRMRPNISLRTLLGLCGRTLALALGRRWSLAVQKARILELKRRYFKDYYSDNQYAVSIKEDTAYPCLHSPKTTKETRSIRRIQRRPIRRIGNIEDPLPSDDVVDLPLLEWLNENRTLIRKYSKIFLSIIGLSRSFIDNEIRPTFFGRDKKEMGLLDFVKSFDPFKVKTEERTLVENEISYKMLLVRGKRKVAFNAGLPPVKKAKGYSSIVPAVRSSTSGKTPTALEKLVVQSGQQDTGSGPTAAATKDFVSSPVTPTLEHEYEDEFGDNVRTHAAYDRYLVLTSSSDPVNTDASASLKTTSHIPYVKTEAEDTVAGPIHETGSSSTLGNEGETSSSTPSDASPSDVEFLDQLNVNSARHTCMLSELRLRFKIRLEKAEGEATKVGILRRRVSKLEATAAAKAKELAGLGVQNVELLGQVDSKLYPHMLTAVAGRRYSGRSRGRVEHGKVGREMGAFATYDPEVKARYKEAVRELENISDVLSVGVDTPYLFSGYGVLETRPIRSIPLRLSHKEEGWNRIKEYVQYQDDLWDDISPPMSVSSISKAMRPTFRGRLKKACNKISFLETPTREVGLKIPYLICDYYKGSHKANECKQTNPAEQVCLSGGDIYDDPSFLSKFIDELANFMLEKKSHVKGIGDILDQHRKELHKQFSQILSIIKKKTPKPKESTFAITTRSGVSTQDPPFPAPPRSTYDDLTEGETKKEGSEGAEPSTIQEPTPQPSIFYQPSKSSNLPFPSRLKKQEKNDEDERLLSIFKQIHINLPFLEAMIHMTKGDKVLKDLLFT</sequence>
<accession>A0ABQ4Y6L1</accession>
<keyword evidence="3" id="KW-1185">Reference proteome</keyword>
<evidence type="ECO:0000256" key="1">
    <source>
        <dbReference type="SAM" id="MobiDB-lite"/>
    </source>
</evidence>
<reference evidence="2" key="2">
    <citation type="submission" date="2022-01" db="EMBL/GenBank/DDBJ databases">
        <authorList>
            <person name="Yamashiro T."/>
            <person name="Shiraishi A."/>
            <person name="Satake H."/>
            <person name="Nakayama K."/>
        </authorList>
    </citation>
    <scope>NUCLEOTIDE SEQUENCE</scope>
</reference>